<dbReference type="InterPro" id="IPR041796">
    <property type="entry name" value="Mre11_N"/>
</dbReference>
<comment type="function">
    <text evidence="4">SbcCD cleaves DNA hairpin structures. These structures can inhibit DNA replication and are intermediates in certain DNA recombination reactions. The complex acts as a 3'-&gt;5' double strand exonuclease that can open hairpins. It also has a 5' single-strand endonuclease activity.</text>
</comment>
<keyword evidence="7" id="KW-1185">Reference proteome</keyword>
<keyword evidence="4" id="KW-0235">DNA replication</keyword>
<dbReference type="NCBIfam" id="TIGR00619">
    <property type="entry name" value="sbcd"/>
    <property type="match status" value="1"/>
</dbReference>
<dbReference type="Proteomes" id="UP001363035">
    <property type="component" value="Unassembled WGS sequence"/>
</dbReference>
<comment type="subunit">
    <text evidence="4">Heterodimer of SbcC and SbcD.</text>
</comment>
<keyword evidence="4" id="KW-0255">Endonuclease</keyword>
<protein>
    <recommendedName>
        <fullName evidence="4">Nuclease SbcCD subunit D</fullName>
    </recommendedName>
</protein>
<dbReference type="InterPro" id="IPR029052">
    <property type="entry name" value="Metallo-depent_PP-like"/>
</dbReference>
<dbReference type="EMBL" id="JAYLLN010000004">
    <property type="protein sequence ID" value="MEI5983867.1"/>
    <property type="molecule type" value="Genomic_DNA"/>
</dbReference>
<keyword evidence="4" id="KW-0233">DNA recombination</keyword>
<reference evidence="6 7" key="1">
    <citation type="submission" date="2024-01" db="EMBL/GenBank/DDBJ databases">
        <title>Sphingobacterium tenebrionis sp. nov., a novel endophyte isolated from tenebrio molitor intestines.</title>
        <authorList>
            <person name="Zhang C."/>
        </authorList>
    </citation>
    <scope>NUCLEOTIDE SEQUENCE [LARGE SCALE GENOMIC DNA]</scope>
    <source>
        <strain evidence="6 7">PU5-4</strain>
    </source>
</reference>
<evidence type="ECO:0000256" key="3">
    <source>
        <dbReference type="ARBA" id="ARBA00022839"/>
    </source>
</evidence>
<dbReference type="SUPFAM" id="SSF56300">
    <property type="entry name" value="Metallo-dependent phosphatases"/>
    <property type="match status" value="1"/>
</dbReference>
<keyword evidence="3 4" id="KW-0269">Exonuclease</keyword>
<evidence type="ECO:0000256" key="2">
    <source>
        <dbReference type="ARBA" id="ARBA00022801"/>
    </source>
</evidence>
<sequence>MRILHTGDWHLGKKLDFFSRMEEQREVMEEICEIAEREEVDLVLVAGDLFDNFNPTVEATELLYKTLKRLTNEGKRPVIAIAGNHDSPDRIDSPDPLARACGIFFFGYPHMEVRPLTVENAFDIIKVDKGFMEIKLPKYYYPARILATPFANEIRLKQFLGFEDKAAQLQEALKESWSSLAQQYCDGYGVNILTTHLYMLKRGGEILEEPEGEKPIKLGYADLVYSDSIPQQIQYTALGHLHRYHQIGPEDRPVVYPSSPLCYSFSESGQEKQVVIVDLEPNKNALTRTIPLTKGRSLFRKRFTSIDEAVVWLHENPNSLVELTIESDTFLTAQDMKRLHEAHDGIIHIIPVVKQANQLASTCEHVNLEQDMKDLFIDYFKSKYGQEPNEELMLLFDEVSTNTLEKED</sequence>
<keyword evidence="2 4" id="KW-0378">Hydrolase</keyword>
<dbReference type="InterPro" id="IPR050535">
    <property type="entry name" value="DNA_Repair-Maintenance_Comp"/>
</dbReference>
<organism evidence="6 7">
    <name type="scientific">Sphingobacterium tenebrionis</name>
    <dbReference type="NCBI Taxonomy" id="3111775"/>
    <lineage>
        <taxon>Bacteria</taxon>
        <taxon>Pseudomonadati</taxon>
        <taxon>Bacteroidota</taxon>
        <taxon>Sphingobacteriia</taxon>
        <taxon>Sphingobacteriales</taxon>
        <taxon>Sphingobacteriaceae</taxon>
        <taxon>Sphingobacterium</taxon>
    </lineage>
</organism>
<proteinExistence type="inferred from homology"/>
<keyword evidence="1 4" id="KW-0540">Nuclease</keyword>
<evidence type="ECO:0000259" key="5">
    <source>
        <dbReference type="Pfam" id="PF00149"/>
    </source>
</evidence>
<gene>
    <name evidence="4 6" type="primary">sbcD</name>
    <name evidence="6" type="ORF">VJ786_03010</name>
</gene>
<dbReference type="GO" id="GO:0004527">
    <property type="term" value="F:exonuclease activity"/>
    <property type="evidence" value="ECO:0007669"/>
    <property type="project" value="UniProtKB-KW"/>
</dbReference>
<evidence type="ECO:0000256" key="4">
    <source>
        <dbReference type="RuleBase" id="RU363069"/>
    </source>
</evidence>
<evidence type="ECO:0000256" key="1">
    <source>
        <dbReference type="ARBA" id="ARBA00022722"/>
    </source>
</evidence>
<dbReference type="InterPro" id="IPR004593">
    <property type="entry name" value="SbcD"/>
</dbReference>
<accession>A0ABU8I2B0</accession>
<comment type="similarity">
    <text evidence="4">Belongs to the SbcD family.</text>
</comment>
<dbReference type="PANTHER" id="PTHR30337">
    <property type="entry name" value="COMPONENT OF ATP-DEPENDENT DSDNA EXONUCLEASE"/>
    <property type="match status" value="1"/>
</dbReference>
<dbReference type="InterPro" id="IPR004843">
    <property type="entry name" value="Calcineurin-like_PHP"/>
</dbReference>
<dbReference type="CDD" id="cd00840">
    <property type="entry name" value="MPP_Mre11_N"/>
    <property type="match status" value="1"/>
</dbReference>
<evidence type="ECO:0000313" key="7">
    <source>
        <dbReference type="Proteomes" id="UP001363035"/>
    </source>
</evidence>
<evidence type="ECO:0000313" key="6">
    <source>
        <dbReference type="EMBL" id="MEI5983867.1"/>
    </source>
</evidence>
<dbReference type="Pfam" id="PF00149">
    <property type="entry name" value="Metallophos"/>
    <property type="match status" value="1"/>
</dbReference>
<feature type="domain" description="Calcineurin-like phosphoesterase" evidence="5">
    <location>
        <begin position="1"/>
        <end position="98"/>
    </location>
</feature>
<comment type="caution">
    <text evidence="6">The sequence shown here is derived from an EMBL/GenBank/DDBJ whole genome shotgun (WGS) entry which is preliminary data.</text>
</comment>
<dbReference type="PANTHER" id="PTHR30337:SF0">
    <property type="entry name" value="NUCLEASE SBCCD SUBUNIT D"/>
    <property type="match status" value="1"/>
</dbReference>
<dbReference type="RefSeq" id="WP_134776784.1">
    <property type="nucleotide sequence ID" value="NZ_JAYLLN010000004.1"/>
</dbReference>
<name>A0ABU8I2B0_9SPHI</name>
<dbReference type="Gene3D" id="3.60.21.10">
    <property type="match status" value="1"/>
</dbReference>